<evidence type="ECO:0000313" key="2">
    <source>
        <dbReference type="Proteomes" id="UP000466442"/>
    </source>
</evidence>
<dbReference type="EMBL" id="WIXP02000010">
    <property type="protein sequence ID" value="KAF6204146.1"/>
    <property type="molecule type" value="Genomic_DNA"/>
</dbReference>
<protein>
    <submittedName>
        <fullName evidence="1">Uncharacterized protein</fullName>
    </submittedName>
</protein>
<gene>
    <name evidence="1" type="ORF">GE061_002486</name>
</gene>
<dbReference type="AlphaFoldDB" id="A0A8S9X7U9"/>
<dbReference type="Proteomes" id="UP000466442">
    <property type="component" value="Unassembled WGS sequence"/>
</dbReference>
<sequence length="104" mass="11343">MSGFLPWSLGMRYNLSLSSSQPLDDKAPAICWRLHHDVGCGPHEFVDTAALHDTGVHFHSDRHGKGYLSSHDYPLNTVHCHTDGVEVPVVAGPNALRSPIHPLG</sequence>
<accession>A0A8S9X7U9</accession>
<keyword evidence="2" id="KW-1185">Reference proteome</keyword>
<proteinExistence type="predicted"/>
<evidence type="ECO:0000313" key="1">
    <source>
        <dbReference type="EMBL" id="KAF6204146.1"/>
    </source>
</evidence>
<reference evidence="1" key="1">
    <citation type="journal article" date="2021" name="Mol. Ecol. Resour.">
        <title>Apolygus lucorum genome provides insights into omnivorousness and mesophyll feeding.</title>
        <authorList>
            <person name="Liu Y."/>
            <person name="Liu H."/>
            <person name="Wang H."/>
            <person name="Huang T."/>
            <person name="Liu B."/>
            <person name="Yang B."/>
            <person name="Yin L."/>
            <person name="Li B."/>
            <person name="Zhang Y."/>
            <person name="Zhang S."/>
            <person name="Jiang F."/>
            <person name="Zhang X."/>
            <person name="Ren Y."/>
            <person name="Wang B."/>
            <person name="Wang S."/>
            <person name="Lu Y."/>
            <person name="Wu K."/>
            <person name="Fan W."/>
            <person name="Wang G."/>
        </authorList>
    </citation>
    <scope>NUCLEOTIDE SEQUENCE</scope>
    <source>
        <strain evidence="1">12Hb</strain>
    </source>
</reference>
<organism evidence="1 2">
    <name type="scientific">Apolygus lucorum</name>
    <name type="common">Small green plant bug</name>
    <name type="synonym">Lygocoris lucorum</name>
    <dbReference type="NCBI Taxonomy" id="248454"/>
    <lineage>
        <taxon>Eukaryota</taxon>
        <taxon>Metazoa</taxon>
        <taxon>Ecdysozoa</taxon>
        <taxon>Arthropoda</taxon>
        <taxon>Hexapoda</taxon>
        <taxon>Insecta</taxon>
        <taxon>Pterygota</taxon>
        <taxon>Neoptera</taxon>
        <taxon>Paraneoptera</taxon>
        <taxon>Hemiptera</taxon>
        <taxon>Heteroptera</taxon>
        <taxon>Panheteroptera</taxon>
        <taxon>Cimicomorpha</taxon>
        <taxon>Miridae</taxon>
        <taxon>Mirini</taxon>
        <taxon>Apolygus</taxon>
    </lineage>
</organism>
<name>A0A8S9X7U9_APOLU</name>
<comment type="caution">
    <text evidence="1">The sequence shown here is derived from an EMBL/GenBank/DDBJ whole genome shotgun (WGS) entry which is preliminary data.</text>
</comment>